<sequence length="169" mass="18276">MAGDEIGILCHGDGGGEFTVVDFTNFGHDGELCLLHQHGSPEKDIETLTQWRVKKVNFPQDNGPSVHHWITDAVVPIDGRFLCWVDNYQGILVLDVVLAIADEEGPVQLRYIPLPEKALQSGRRVDPDGDCPDAARCVGATAGGMVKLICVDEATSSSNRVMSSADFTV</sequence>
<gene>
    <name evidence="2" type="ORF">HU200_034757</name>
</gene>
<evidence type="ECO:0000313" key="2">
    <source>
        <dbReference type="EMBL" id="KAF8699066.1"/>
    </source>
</evidence>
<dbReference type="PANTHER" id="PTHR33074:SF79">
    <property type="entry name" value="EXPRESSED PROTEIN"/>
    <property type="match status" value="1"/>
</dbReference>
<evidence type="ECO:0000313" key="3">
    <source>
        <dbReference type="Proteomes" id="UP000636709"/>
    </source>
</evidence>
<dbReference type="InterPro" id="IPR011676">
    <property type="entry name" value="DUF1618"/>
</dbReference>
<organism evidence="2 3">
    <name type="scientific">Digitaria exilis</name>
    <dbReference type="NCBI Taxonomy" id="1010633"/>
    <lineage>
        <taxon>Eukaryota</taxon>
        <taxon>Viridiplantae</taxon>
        <taxon>Streptophyta</taxon>
        <taxon>Embryophyta</taxon>
        <taxon>Tracheophyta</taxon>
        <taxon>Spermatophyta</taxon>
        <taxon>Magnoliopsida</taxon>
        <taxon>Liliopsida</taxon>
        <taxon>Poales</taxon>
        <taxon>Poaceae</taxon>
        <taxon>PACMAD clade</taxon>
        <taxon>Panicoideae</taxon>
        <taxon>Panicodae</taxon>
        <taxon>Paniceae</taxon>
        <taxon>Anthephorinae</taxon>
        <taxon>Digitaria</taxon>
    </lineage>
</organism>
<comment type="caution">
    <text evidence="2">The sequence shown here is derived from an EMBL/GenBank/DDBJ whole genome shotgun (WGS) entry which is preliminary data.</text>
</comment>
<dbReference type="Pfam" id="PF07762">
    <property type="entry name" value="DUF1618"/>
    <property type="match status" value="1"/>
</dbReference>
<reference evidence="2" key="1">
    <citation type="submission" date="2020-07" db="EMBL/GenBank/DDBJ databases">
        <title>Genome sequence and genetic diversity analysis of an under-domesticated orphan crop, white fonio (Digitaria exilis).</title>
        <authorList>
            <person name="Bennetzen J.L."/>
            <person name="Chen S."/>
            <person name="Ma X."/>
            <person name="Wang X."/>
            <person name="Yssel A.E.J."/>
            <person name="Chaluvadi S.R."/>
            <person name="Johnson M."/>
            <person name="Gangashetty P."/>
            <person name="Hamidou F."/>
            <person name="Sanogo M.D."/>
            <person name="Zwaenepoel A."/>
            <person name="Wallace J."/>
            <person name="Van De Peer Y."/>
            <person name="Van Deynze A."/>
        </authorList>
    </citation>
    <scope>NUCLEOTIDE SEQUENCE</scope>
    <source>
        <tissue evidence="2">Leaves</tissue>
    </source>
</reference>
<feature type="domain" description="DUF1618" evidence="1">
    <location>
        <begin position="84"/>
        <end position="157"/>
    </location>
</feature>
<dbReference type="PANTHER" id="PTHR33074">
    <property type="entry name" value="EXPRESSED PROTEIN-RELATED"/>
    <property type="match status" value="1"/>
</dbReference>
<dbReference type="OrthoDB" id="585971at2759"/>
<protein>
    <recommendedName>
        <fullName evidence="1">DUF1618 domain-containing protein</fullName>
    </recommendedName>
</protein>
<evidence type="ECO:0000259" key="1">
    <source>
        <dbReference type="Pfam" id="PF07762"/>
    </source>
</evidence>
<dbReference type="Proteomes" id="UP000636709">
    <property type="component" value="Unassembled WGS sequence"/>
</dbReference>
<accession>A0A835BJF8</accession>
<dbReference type="EMBL" id="JACEFO010001857">
    <property type="protein sequence ID" value="KAF8699066.1"/>
    <property type="molecule type" value="Genomic_DNA"/>
</dbReference>
<dbReference type="AlphaFoldDB" id="A0A835BJF8"/>
<name>A0A835BJF8_9POAL</name>
<proteinExistence type="predicted"/>
<keyword evidence="3" id="KW-1185">Reference proteome</keyword>